<proteinExistence type="predicted"/>
<dbReference type="EMBL" id="DF142840">
    <property type="protein sequence ID" value="GAA47492.1"/>
    <property type="molecule type" value="Genomic_DNA"/>
</dbReference>
<evidence type="ECO:0000313" key="2">
    <source>
        <dbReference type="Proteomes" id="UP000008909"/>
    </source>
</evidence>
<name>G7Y3F5_CLOSI</name>
<keyword evidence="2" id="KW-1185">Reference proteome</keyword>
<evidence type="ECO:0000313" key="1">
    <source>
        <dbReference type="EMBL" id="GAA47492.1"/>
    </source>
</evidence>
<organism evidence="1 2">
    <name type="scientific">Clonorchis sinensis</name>
    <name type="common">Chinese liver fluke</name>
    <dbReference type="NCBI Taxonomy" id="79923"/>
    <lineage>
        <taxon>Eukaryota</taxon>
        <taxon>Metazoa</taxon>
        <taxon>Spiralia</taxon>
        <taxon>Lophotrochozoa</taxon>
        <taxon>Platyhelminthes</taxon>
        <taxon>Trematoda</taxon>
        <taxon>Digenea</taxon>
        <taxon>Opisthorchiida</taxon>
        <taxon>Opisthorchiata</taxon>
        <taxon>Opisthorchiidae</taxon>
        <taxon>Clonorchis</taxon>
    </lineage>
</organism>
<gene>
    <name evidence="1" type="ORF">CLF_100429</name>
</gene>
<accession>G7Y3F5</accession>
<sequence>MTDRTLGIARKRKVAQMIAGNDATEEGKAKAPCLACDKKLQIAENEESEQRIWRRGGGTVIRPVILNQKREPLLRLRGLGPLGLWPGSRKTYMEMVNWGNSQYGQIVAGISKARKFQQIRMNPSQTWLGPDKEFGRTASKNERAQSTVGRELLRRGRAGAKTLFRQLSMHRKSTVKIFGNFMHVFRMKIGDRETAPMSPWKKPYRITDEKRERPVDDAFFSDILRVLPSFPLLHKKVALQNFKNPIHFFRRDCILVKTCVIGRLPTQKARAQMEGENRVGKWQDENNSCCIFHINVCVREDAEALSREPFIHNVDGTLKSSHAIASHKS</sequence>
<reference evidence="1" key="1">
    <citation type="journal article" date="2011" name="Genome Biol.">
        <title>The draft genome of the carcinogenic human liver fluke Clonorchis sinensis.</title>
        <authorList>
            <person name="Wang X."/>
            <person name="Chen W."/>
            <person name="Huang Y."/>
            <person name="Sun J."/>
            <person name="Men J."/>
            <person name="Liu H."/>
            <person name="Luo F."/>
            <person name="Guo L."/>
            <person name="Lv X."/>
            <person name="Deng C."/>
            <person name="Zhou C."/>
            <person name="Fan Y."/>
            <person name="Li X."/>
            <person name="Huang L."/>
            <person name="Hu Y."/>
            <person name="Liang C."/>
            <person name="Hu X."/>
            <person name="Xu J."/>
            <person name="Yu X."/>
        </authorList>
    </citation>
    <scope>NUCLEOTIDE SEQUENCE [LARGE SCALE GENOMIC DNA]</scope>
    <source>
        <strain evidence="1">Henan</strain>
    </source>
</reference>
<protein>
    <submittedName>
        <fullName evidence="1">Uncharacterized protein</fullName>
    </submittedName>
</protein>
<dbReference type="AlphaFoldDB" id="G7Y3F5"/>
<reference key="2">
    <citation type="submission" date="2011-10" db="EMBL/GenBank/DDBJ databases">
        <title>The genome and transcriptome sequence of Clonorchis sinensis provide insights into the carcinogenic liver fluke.</title>
        <authorList>
            <person name="Wang X."/>
            <person name="Huang Y."/>
            <person name="Chen W."/>
            <person name="Liu H."/>
            <person name="Guo L."/>
            <person name="Chen Y."/>
            <person name="Luo F."/>
            <person name="Zhou W."/>
            <person name="Sun J."/>
            <person name="Mao Q."/>
            <person name="Liang P."/>
            <person name="Zhou C."/>
            <person name="Tian Y."/>
            <person name="Men J."/>
            <person name="Lv X."/>
            <person name="Huang L."/>
            <person name="Zhou J."/>
            <person name="Hu Y."/>
            <person name="Li R."/>
            <person name="Zhang F."/>
            <person name="Lei H."/>
            <person name="Li X."/>
            <person name="Hu X."/>
            <person name="Liang C."/>
            <person name="Xu J."/>
            <person name="Wu Z."/>
            <person name="Yu X."/>
        </authorList>
    </citation>
    <scope>NUCLEOTIDE SEQUENCE</scope>
    <source>
        <strain>Henan</strain>
    </source>
</reference>
<dbReference type="Proteomes" id="UP000008909">
    <property type="component" value="Unassembled WGS sequence"/>
</dbReference>